<dbReference type="SMART" id="SM00803">
    <property type="entry name" value="TAF"/>
    <property type="match status" value="1"/>
</dbReference>
<feature type="domain" description="TATA box binding protein associated factor (TAF) histone-like fold" evidence="9">
    <location>
        <begin position="2"/>
        <end position="66"/>
    </location>
</feature>
<evidence type="ECO:0000256" key="2">
    <source>
        <dbReference type="ARBA" id="ARBA00007688"/>
    </source>
</evidence>
<dbReference type="Gene3D" id="1.25.40.770">
    <property type="entry name" value="TAF6, C-terminal HEAT repeat domain"/>
    <property type="match status" value="1"/>
</dbReference>
<dbReference type="PANTHER" id="PTHR10221:SF9">
    <property type="entry name" value="TRANSCRIPTION INITIATION FACTOR TFIID SUBUNIT 6"/>
    <property type="match status" value="1"/>
</dbReference>
<dbReference type="FunFam" id="1.10.20.10:FF:000033">
    <property type="entry name" value="Transcription initiation factor TFIID complex subunit"/>
    <property type="match status" value="1"/>
</dbReference>
<dbReference type="Pfam" id="PF02969">
    <property type="entry name" value="TAF"/>
    <property type="match status" value="1"/>
</dbReference>
<dbReference type="InterPro" id="IPR004823">
    <property type="entry name" value="TAF_TATA-bd_Histone-like_dom"/>
</dbReference>
<accession>A0A6B2L140</accession>
<dbReference type="InterPro" id="IPR016024">
    <property type="entry name" value="ARM-type_fold"/>
</dbReference>
<dbReference type="InterPro" id="IPR009072">
    <property type="entry name" value="Histone-fold"/>
</dbReference>
<comment type="similarity">
    <text evidence="2">Belongs to the TAF6 family.</text>
</comment>
<dbReference type="EMBL" id="GIBP01001723">
    <property type="protein sequence ID" value="NDV30692.1"/>
    <property type="molecule type" value="Transcribed_RNA"/>
</dbReference>
<dbReference type="GO" id="GO:0006325">
    <property type="term" value="P:chromatin organization"/>
    <property type="evidence" value="ECO:0007669"/>
    <property type="project" value="UniProtKB-ARBA"/>
</dbReference>
<organism evidence="10">
    <name type="scientific">Arcella intermedia</name>
    <dbReference type="NCBI Taxonomy" id="1963864"/>
    <lineage>
        <taxon>Eukaryota</taxon>
        <taxon>Amoebozoa</taxon>
        <taxon>Tubulinea</taxon>
        <taxon>Elardia</taxon>
        <taxon>Arcellinida</taxon>
        <taxon>Sphaerothecina</taxon>
        <taxon>Arcellidae</taxon>
        <taxon>Arcella</taxon>
    </lineage>
</organism>
<protein>
    <recommendedName>
        <fullName evidence="6">TBP-associated factor 6</fullName>
    </recommendedName>
    <alternativeName>
        <fullName evidence="7">Transcription initiation factor TFIID subunit 6</fullName>
    </alternativeName>
</protein>
<dbReference type="InterPro" id="IPR037796">
    <property type="entry name" value="TAF6"/>
</dbReference>
<evidence type="ECO:0000256" key="7">
    <source>
        <dbReference type="ARBA" id="ARBA00093655"/>
    </source>
</evidence>
<keyword evidence="4" id="KW-0804">Transcription</keyword>
<reference evidence="10" key="1">
    <citation type="journal article" date="2020" name="J. Eukaryot. Microbiol.">
        <title>De novo Sequencing, Assembly and Annotation of the Transcriptome for the Free-Living Testate Amoeba Arcella intermedia.</title>
        <authorList>
            <person name="Ribeiro G.M."/>
            <person name="Porfirio-Sousa A.L."/>
            <person name="Maurer-Alcala X.X."/>
            <person name="Katz L.A."/>
            <person name="Lahr D.J.G."/>
        </authorList>
    </citation>
    <scope>NUCLEOTIDE SEQUENCE</scope>
</reference>
<proteinExistence type="inferred from homology"/>
<evidence type="ECO:0000256" key="3">
    <source>
        <dbReference type="ARBA" id="ARBA00023015"/>
    </source>
</evidence>
<dbReference type="SUPFAM" id="SSF47113">
    <property type="entry name" value="Histone-fold"/>
    <property type="match status" value="1"/>
</dbReference>
<dbReference type="GO" id="GO:0003713">
    <property type="term" value="F:transcription coactivator activity"/>
    <property type="evidence" value="ECO:0007669"/>
    <property type="project" value="TreeGrafter"/>
</dbReference>
<evidence type="ECO:0000256" key="8">
    <source>
        <dbReference type="SAM" id="MobiDB-lite"/>
    </source>
</evidence>
<dbReference type="GO" id="GO:0005669">
    <property type="term" value="C:transcription factor TFIID complex"/>
    <property type="evidence" value="ECO:0007669"/>
    <property type="project" value="InterPro"/>
</dbReference>
<dbReference type="GO" id="GO:0016251">
    <property type="term" value="F:RNA polymerase II general transcription initiation factor activity"/>
    <property type="evidence" value="ECO:0007669"/>
    <property type="project" value="InterPro"/>
</dbReference>
<dbReference type="GO" id="GO:0046982">
    <property type="term" value="F:protein heterodimerization activity"/>
    <property type="evidence" value="ECO:0007669"/>
    <property type="project" value="InterPro"/>
</dbReference>
<dbReference type="GO" id="GO:0051123">
    <property type="term" value="P:RNA polymerase II preinitiation complex assembly"/>
    <property type="evidence" value="ECO:0007669"/>
    <property type="project" value="TreeGrafter"/>
</dbReference>
<feature type="compositionally biased region" description="Basic and acidic residues" evidence="8">
    <location>
        <begin position="466"/>
        <end position="493"/>
    </location>
</feature>
<evidence type="ECO:0000256" key="4">
    <source>
        <dbReference type="ARBA" id="ARBA00023163"/>
    </source>
</evidence>
<dbReference type="InterPro" id="IPR046344">
    <property type="entry name" value="TAF6_C_sf"/>
</dbReference>
<dbReference type="InterPro" id="IPR011442">
    <property type="entry name" value="TAF6_C"/>
</dbReference>
<dbReference type="Pfam" id="PF07571">
    <property type="entry name" value="TAF6_C"/>
    <property type="match status" value="1"/>
</dbReference>
<feature type="region of interest" description="Disordered" evidence="8">
    <location>
        <begin position="436"/>
        <end position="501"/>
    </location>
</feature>
<keyword evidence="5" id="KW-0539">Nucleus</keyword>
<feature type="compositionally biased region" description="Polar residues" evidence="8">
    <location>
        <begin position="442"/>
        <end position="459"/>
    </location>
</feature>
<sequence length="550" mass="62635">MSIIQKDTIKVIAETVGISKTKDDIALALASDVEYRIREIVQEAMKFMRHSRRDTLTTEDVNNALKLHNVERLYGYTFRDPLRFVRVTGHKDLFYLEEKELDFKEILSAPLPKCPRECSFQLHWLAIDGVQPTIPQNPILLAPAENPNNKRKLSAMEETERPPPAPQVTPGLTIKPTVKHTLSRELQLYYEKVTQAVLGMASMDKKEDRAASSASTAEARDTTKRLYVAALNSLRSDPGLHQLVPYFTQFVAQQVAKNLFRLELLWTLLRMVEALLVNPHIRMDPYLHQLMPSIFTCLVGKRLCEDGSADHWGLRDYASKLIALICNKFGKSYKDLQPRTTKTLVQTFLDPTKPLTSHYGAIVGLSALGPHCVQLLLIPNIAAYIKLLEPKLNQDSDVVLHNEATKCYSAVLGIAGNFLRYAVDYYEKLGTMMGLVTPNPDQPKTPQSTPKTQNTTPQDGMQIEPENNKDDEKEQKEEKHKDKKKKEAFEKVERKKKKPLLPNQAPLNQIIALQELDNINGRYEEFYNIFGEALLPFIRHSNFFSDLHTF</sequence>
<evidence type="ECO:0000256" key="5">
    <source>
        <dbReference type="ARBA" id="ARBA00023242"/>
    </source>
</evidence>
<dbReference type="Gene3D" id="1.10.20.10">
    <property type="entry name" value="Histone, subunit A"/>
    <property type="match status" value="1"/>
</dbReference>
<evidence type="ECO:0000256" key="1">
    <source>
        <dbReference type="ARBA" id="ARBA00004123"/>
    </source>
</evidence>
<dbReference type="CDD" id="cd22931">
    <property type="entry name" value="HFD_TAF6"/>
    <property type="match status" value="1"/>
</dbReference>
<dbReference type="FunFam" id="1.25.40.770:FF:000001">
    <property type="entry name" value="Transcription initiation factor TFIID subunit 6"/>
    <property type="match status" value="1"/>
</dbReference>
<dbReference type="AlphaFoldDB" id="A0A6B2L140"/>
<dbReference type="GO" id="GO:0046695">
    <property type="term" value="C:SLIK (SAGA-like) complex"/>
    <property type="evidence" value="ECO:0007669"/>
    <property type="project" value="InterPro"/>
</dbReference>
<evidence type="ECO:0000256" key="6">
    <source>
        <dbReference type="ARBA" id="ARBA00076308"/>
    </source>
</evidence>
<evidence type="ECO:0000313" key="10">
    <source>
        <dbReference type="EMBL" id="NDV30692.1"/>
    </source>
</evidence>
<name>A0A6B2L140_9EUKA</name>
<comment type="subcellular location">
    <subcellularLocation>
        <location evidence="1">Nucleus</location>
    </subcellularLocation>
</comment>
<keyword evidence="3" id="KW-0805">Transcription regulation</keyword>
<dbReference type="SUPFAM" id="SSF48371">
    <property type="entry name" value="ARM repeat"/>
    <property type="match status" value="1"/>
</dbReference>
<evidence type="ECO:0000259" key="9">
    <source>
        <dbReference type="SMART" id="SM00803"/>
    </source>
</evidence>
<dbReference type="GO" id="GO:0000124">
    <property type="term" value="C:SAGA complex"/>
    <property type="evidence" value="ECO:0007669"/>
    <property type="project" value="InterPro"/>
</dbReference>
<dbReference type="PANTHER" id="PTHR10221">
    <property type="entry name" value="TRANSCRIPTION INITIATION FACTOR TFIID SUBUNIT 6"/>
    <property type="match status" value="1"/>
</dbReference>
<dbReference type="CDD" id="cd08050">
    <property type="entry name" value="TAF6C"/>
    <property type="match status" value="1"/>
</dbReference>